<keyword evidence="4" id="KW-1185">Reference proteome</keyword>
<evidence type="ECO:0000313" key="3">
    <source>
        <dbReference type="EMBL" id="OKL62858.1"/>
    </source>
</evidence>
<evidence type="ECO:0000313" key="4">
    <source>
        <dbReference type="Proteomes" id="UP000214365"/>
    </source>
</evidence>
<accession>A0A1Q5QAM5</accession>
<comment type="caution">
    <text evidence="3">The sequence shown here is derived from an EMBL/GenBank/DDBJ whole genome shotgun (WGS) entry which is preliminary data.</text>
</comment>
<feature type="region of interest" description="Disordered" evidence="1">
    <location>
        <begin position="58"/>
        <end position="79"/>
    </location>
</feature>
<feature type="transmembrane region" description="Helical" evidence="2">
    <location>
        <begin position="20"/>
        <end position="46"/>
    </location>
</feature>
<gene>
    <name evidence="3" type="ORF">UA08_01724</name>
</gene>
<evidence type="ECO:0000256" key="1">
    <source>
        <dbReference type="SAM" id="MobiDB-lite"/>
    </source>
</evidence>
<organism evidence="3 4">
    <name type="scientific">Talaromyces atroroseus</name>
    <dbReference type="NCBI Taxonomy" id="1441469"/>
    <lineage>
        <taxon>Eukaryota</taxon>
        <taxon>Fungi</taxon>
        <taxon>Dikarya</taxon>
        <taxon>Ascomycota</taxon>
        <taxon>Pezizomycotina</taxon>
        <taxon>Eurotiomycetes</taxon>
        <taxon>Eurotiomycetidae</taxon>
        <taxon>Eurotiales</taxon>
        <taxon>Trichocomaceae</taxon>
        <taxon>Talaromyces</taxon>
        <taxon>Talaromyces sect. Trachyspermi</taxon>
    </lineage>
</organism>
<keyword evidence="2" id="KW-1133">Transmembrane helix</keyword>
<protein>
    <submittedName>
        <fullName evidence="3">Uncharacterized protein</fullName>
    </submittedName>
</protein>
<dbReference type="OrthoDB" id="5309803at2759"/>
<dbReference type="AlphaFoldDB" id="A0A1Q5QAM5"/>
<sequence>MAWYSLLPDYLNTWETWLVRLFILLGVLTIGPWAALVVFDLVYYVVRVVAYQTPFVGGRAQGQHKPRAPTLTERPSGRRRAFSLRGEAAADEATHLQKEVARRLVQVGNEKD</sequence>
<reference evidence="3 4" key="1">
    <citation type="submission" date="2015-06" db="EMBL/GenBank/DDBJ databases">
        <title>Talaromyces atroroseus IBT 11181 draft genome.</title>
        <authorList>
            <person name="Rasmussen K.B."/>
            <person name="Rasmussen S."/>
            <person name="Petersen B."/>
            <person name="Sicheritz-Ponten T."/>
            <person name="Mortensen U.H."/>
            <person name="Thrane U."/>
        </authorList>
    </citation>
    <scope>NUCLEOTIDE SEQUENCE [LARGE SCALE GENOMIC DNA]</scope>
    <source>
        <strain evidence="3 4">IBT 11181</strain>
    </source>
</reference>
<keyword evidence="2" id="KW-0812">Transmembrane</keyword>
<keyword evidence="2" id="KW-0472">Membrane</keyword>
<dbReference type="GeneID" id="31001479"/>
<dbReference type="Proteomes" id="UP000214365">
    <property type="component" value="Unassembled WGS sequence"/>
</dbReference>
<dbReference type="EMBL" id="LFMY01000002">
    <property type="protein sequence ID" value="OKL62858.1"/>
    <property type="molecule type" value="Genomic_DNA"/>
</dbReference>
<evidence type="ECO:0000256" key="2">
    <source>
        <dbReference type="SAM" id="Phobius"/>
    </source>
</evidence>
<name>A0A1Q5QAM5_TALAT</name>
<proteinExistence type="predicted"/>
<dbReference type="RefSeq" id="XP_020122979.1">
    <property type="nucleotide sequence ID" value="XM_020261419.1"/>
</dbReference>